<dbReference type="InterPro" id="IPR016024">
    <property type="entry name" value="ARM-type_fold"/>
</dbReference>
<name>A0A7W8TRW1_9MICC</name>
<proteinExistence type="predicted"/>
<dbReference type="SUPFAM" id="SSF48371">
    <property type="entry name" value="ARM repeat"/>
    <property type="match status" value="1"/>
</dbReference>
<comment type="caution">
    <text evidence="1">The sequence shown here is derived from an EMBL/GenBank/DDBJ whole genome shotgun (WGS) entry which is preliminary data.</text>
</comment>
<evidence type="ECO:0008006" key="3">
    <source>
        <dbReference type="Google" id="ProtNLM"/>
    </source>
</evidence>
<dbReference type="RefSeq" id="WP_183663491.1">
    <property type="nucleotide sequence ID" value="NZ_BAAARH010000006.1"/>
</dbReference>
<reference evidence="1 2" key="1">
    <citation type="submission" date="2020-08" db="EMBL/GenBank/DDBJ databases">
        <title>Sequencing the genomes of 1000 actinobacteria strains.</title>
        <authorList>
            <person name="Klenk H.-P."/>
        </authorList>
    </citation>
    <scope>NUCLEOTIDE SEQUENCE [LARGE SCALE GENOMIC DNA]</scope>
    <source>
        <strain evidence="1 2">DSM 105783</strain>
    </source>
</reference>
<organism evidence="1 2">
    <name type="scientific">Neomicrococcus aestuarii</name>
    <dbReference type="NCBI Taxonomy" id="556325"/>
    <lineage>
        <taxon>Bacteria</taxon>
        <taxon>Bacillati</taxon>
        <taxon>Actinomycetota</taxon>
        <taxon>Actinomycetes</taxon>
        <taxon>Micrococcales</taxon>
        <taxon>Micrococcaceae</taxon>
        <taxon>Neomicrococcus</taxon>
    </lineage>
</organism>
<protein>
    <recommendedName>
        <fullName evidence="3">Restriction endonuclease type IV Mrr domain-containing protein</fullName>
    </recommendedName>
</protein>
<evidence type="ECO:0000313" key="2">
    <source>
        <dbReference type="Proteomes" id="UP000580797"/>
    </source>
</evidence>
<dbReference type="EMBL" id="JACHDR010000001">
    <property type="protein sequence ID" value="MBB5511740.1"/>
    <property type="molecule type" value="Genomic_DNA"/>
</dbReference>
<evidence type="ECO:0000313" key="1">
    <source>
        <dbReference type="EMBL" id="MBB5511740.1"/>
    </source>
</evidence>
<dbReference type="Proteomes" id="UP000580797">
    <property type="component" value="Unassembled WGS sequence"/>
</dbReference>
<dbReference type="AlphaFoldDB" id="A0A7W8TRW1"/>
<accession>A0A7W8TRW1</accession>
<sequence length="1020" mass="111296">MADWKPLSLASSLYAPASVTTPAPVIGKLEELPFTSLSWENFERLQLRMMRDVEGLREAQLYGDRGQAQLGLDIVALAPDGAGVALQSKNYKQFGKSQLTAAIKKFRNVEQPFTVQRLILGVACAVKSTGAVEELAVQRKELHPIVLDLWDAQELSALLRKRPEIVIEYFGMPTAEAFCHEFKIDVTQVPTADAAGVREAIARTPEVSTGAQEFFDKAAETTDPEQALALIEKGQAALQNAGFKPHAASHDKERVRLLALNGRAEEAARHTLDEFWSALEQGLATTAQITQSRLAELTTQAEIALTVDACRKVTESAINLYMNPLGYLPDIKELRLGEPEDQVRLALLAGETAIANDRSDWLSSAVPTLAELSRLPGLDQIRRTRLRLIIAESTQDWAELLADARKITHGYSVSGLIAARHARSLARYEKFKEADLAWDEASGFASLASQWGEASTWIFSRRSFRSRWNPFTSNELLPLQTAVREMGTSRPIVPTAHDAYVDALSGLNEGTLRSAAISAQRALRDAVATSDLVEEERARRVLASILIDSDEPTLAAHHLAQVGATKQIDSLGKSLPLQFLDITENLDAPNYWTVGATYRLIASQADLVPDTLVDFIAEHIVAELAAAEEGTRPDLRSFATSRYNNAIKALAGIAGRIALEPATAALEHFERQPEVQENHYRFHDDDEALAVARIALSHPNLAPRAIAHLVPLLGRAQGARSETAHDAISKYETLARDGLTVLAAARNHWAQETLALANPTDIDPAVATDALARLTTPLAHVAGVYSVGTNAIGDSLLIRHLPSDSINTAVTELLIRADDPHLGSSDRADYLNAAGNLTRHLNKAHRSSHFETAMRLATSPTPSKYDELNGQYTHKLGGFRMNGMPQGSSGQALALAASLAGNDNQRREVRRVVYALLGEKADYWPTIALQRLGDTVKDDLAFLSMQGWAIRSLVALKWVEHGEPEHLGIRLARDPDARVRRALARALTDQANRNHADVRAVLADDPAYSVRTALSGAEAP</sequence>
<gene>
    <name evidence="1" type="ORF">HD598_000427</name>
</gene>